<dbReference type="EMBL" id="DWXE01000040">
    <property type="protein sequence ID" value="HJB91812.1"/>
    <property type="molecule type" value="Genomic_DNA"/>
</dbReference>
<dbReference type="PANTHER" id="PTHR30352:SF2">
    <property type="entry name" value="ANAEROBIC RIBONUCLEOSIDE-TRIPHOSPHATE REDUCTASE-ACTIVATING PROTEIN"/>
    <property type="match status" value="1"/>
</dbReference>
<evidence type="ECO:0000256" key="4">
    <source>
        <dbReference type="ARBA" id="ARBA00014281"/>
    </source>
</evidence>
<dbReference type="Pfam" id="PF13353">
    <property type="entry name" value="Fer4_12"/>
    <property type="match status" value="1"/>
</dbReference>
<evidence type="ECO:0000313" key="14">
    <source>
        <dbReference type="Proteomes" id="UP000886883"/>
    </source>
</evidence>
<dbReference type="CDD" id="cd01335">
    <property type="entry name" value="Radical_SAM"/>
    <property type="match status" value="1"/>
</dbReference>
<dbReference type="InterPro" id="IPR001989">
    <property type="entry name" value="Radical_activat_CS"/>
</dbReference>
<evidence type="ECO:0000256" key="12">
    <source>
        <dbReference type="PIRNR" id="PIRNR000368"/>
    </source>
</evidence>
<comment type="caution">
    <text evidence="13">The sequence shown here is derived from an EMBL/GenBank/DDBJ whole genome shotgun (WGS) entry which is preliminary data.</text>
</comment>
<organism evidence="13 14">
    <name type="scientific">Candidatus Eisenbergiella merdigallinarum</name>
    <dbReference type="NCBI Taxonomy" id="2838552"/>
    <lineage>
        <taxon>Bacteria</taxon>
        <taxon>Bacillati</taxon>
        <taxon>Bacillota</taxon>
        <taxon>Clostridia</taxon>
        <taxon>Lachnospirales</taxon>
        <taxon>Lachnospiraceae</taxon>
        <taxon>Eisenbergiella</taxon>
    </lineage>
</organism>
<proteinExistence type="inferred from homology"/>
<reference evidence="13" key="2">
    <citation type="submission" date="2021-04" db="EMBL/GenBank/DDBJ databases">
        <authorList>
            <person name="Gilroy R."/>
        </authorList>
    </citation>
    <scope>NUCLEOTIDE SEQUENCE</scope>
    <source>
        <strain evidence="13">USAMLcec3-2134</strain>
    </source>
</reference>
<dbReference type="InterPro" id="IPR012837">
    <property type="entry name" value="NrdG"/>
</dbReference>
<accession>A0A9D2MTG4</accession>
<evidence type="ECO:0000256" key="1">
    <source>
        <dbReference type="ARBA" id="ARBA00001966"/>
    </source>
</evidence>
<dbReference type="GO" id="GO:0004748">
    <property type="term" value="F:ribonucleoside-diphosphate reductase activity, thioredoxin disulfide as acceptor"/>
    <property type="evidence" value="ECO:0007669"/>
    <property type="project" value="TreeGrafter"/>
</dbReference>
<comment type="cofactor">
    <cofactor evidence="1">
        <name>[4Fe-4S] cluster</name>
        <dbReference type="ChEBI" id="CHEBI:49883"/>
    </cofactor>
</comment>
<comment type="function">
    <text evidence="2 12">Activation of anaerobic ribonucleoside-triphosphate reductase under anaerobic conditions by generation of an organic free radical, using S-adenosylmethionine and reduced flavodoxin as cosubstrates to produce 5'-deoxy-adenosine.</text>
</comment>
<comment type="similarity">
    <text evidence="3 12">Belongs to the organic radical-activating enzymes family.</text>
</comment>
<dbReference type="SFLD" id="SFLDG01066">
    <property type="entry name" value="organic_radical-activating_enz"/>
    <property type="match status" value="1"/>
</dbReference>
<comment type="catalytic activity">
    <reaction evidence="11">
        <text>glycyl-[protein] + reduced [flavodoxin] + S-adenosyl-L-methionine = glycin-2-yl radical-[protein] + semiquinone [flavodoxin] + 5'-deoxyadenosine + L-methionine + H(+)</text>
        <dbReference type="Rhea" id="RHEA:61976"/>
        <dbReference type="Rhea" id="RHEA-COMP:10622"/>
        <dbReference type="Rhea" id="RHEA-COMP:14480"/>
        <dbReference type="Rhea" id="RHEA-COMP:15993"/>
        <dbReference type="Rhea" id="RHEA-COMP:15994"/>
        <dbReference type="ChEBI" id="CHEBI:15378"/>
        <dbReference type="ChEBI" id="CHEBI:17319"/>
        <dbReference type="ChEBI" id="CHEBI:29947"/>
        <dbReference type="ChEBI" id="CHEBI:32722"/>
        <dbReference type="ChEBI" id="CHEBI:57618"/>
        <dbReference type="ChEBI" id="CHEBI:57844"/>
        <dbReference type="ChEBI" id="CHEBI:59789"/>
        <dbReference type="ChEBI" id="CHEBI:140311"/>
    </reaction>
</comment>
<keyword evidence="7" id="KW-0479">Metal-binding</keyword>
<sequence>MNYGEIKLCDIANGEGVRVSLFVSGCTHHCKECFNPETWNFSYGRPFDEETQERLLAALAPDYIDGLSLLGGEPFEPENQRALLPFLRKVRGRFPQKSIWCYTGYTLESDLLSESRARCECTDEMLFCLDVLVDGEFVLEKKNISLPFRGSENQRIIDVKETLARGRCCLWALESEKIRMSEDTDF</sequence>
<name>A0A9D2MTG4_9FIRM</name>
<dbReference type="InterPro" id="IPR007197">
    <property type="entry name" value="rSAM"/>
</dbReference>
<keyword evidence="10" id="KW-0411">Iron-sulfur</keyword>
<dbReference type="EC" id="1.97.1.-" evidence="12"/>
<dbReference type="SFLD" id="SFLDF00299">
    <property type="entry name" value="anaerobic_ribonucleoside-triph"/>
    <property type="match status" value="1"/>
</dbReference>
<dbReference type="InterPro" id="IPR034457">
    <property type="entry name" value="Organic_radical-activating"/>
</dbReference>
<reference evidence="13" key="1">
    <citation type="journal article" date="2021" name="PeerJ">
        <title>Extensive microbial diversity within the chicken gut microbiome revealed by metagenomics and culture.</title>
        <authorList>
            <person name="Gilroy R."/>
            <person name="Ravi A."/>
            <person name="Getino M."/>
            <person name="Pursley I."/>
            <person name="Horton D.L."/>
            <person name="Alikhan N.F."/>
            <person name="Baker D."/>
            <person name="Gharbi K."/>
            <person name="Hall N."/>
            <person name="Watson M."/>
            <person name="Adriaenssens E.M."/>
            <person name="Foster-Nyarko E."/>
            <person name="Jarju S."/>
            <person name="Secka A."/>
            <person name="Antonio M."/>
            <person name="Oren A."/>
            <person name="Chaudhuri R.R."/>
            <person name="La Ragione R."/>
            <person name="Hildebrand F."/>
            <person name="Pallen M.J."/>
        </authorList>
    </citation>
    <scope>NUCLEOTIDE SEQUENCE</scope>
    <source>
        <strain evidence="13">USAMLcec3-2134</strain>
    </source>
</reference>
<dbReference type="Gene3D" id="3.20.20.70">
    <property type="entry name" value="Aldolase class I"/>
    <property type="match status" value="1"/>
</dbReference>
<evidence type="ECO:0000256" key="10">
    <source>
        <dbReference type="ARBA" id="ARBA00023014"/>
    </source>
</evidence>
<evidence type="ECO:0000256" key="5">
    <source>
        <dbReference type="ARBA" id="ARBA00022485"/>
    </source>
</evidence>
<dbReference type="PANTHER" id="PTHR30352">
    <property type="entry name" value="PYRUVATE FORMATE-LYASE-ACTIVATING ENZYME"/>
    <property type="match status" value="1"/>
</dbReference>
<dbReference type="GO" id="GO:0046872">
    <property type="term" value="F:metal ion binding"/>
    <property type="evidence" value="ECO:0007669"/>
    <property type="project" value="UniProtKB-KW"/>
</dbReference>
<keyword evidence="9" id="KW-0408">Iron</keyword>
<dbReference type="GO" id="GO:0043365">
    <property type="term" value="F:[formate-C-acetyltransferase]-activating enzyme activity"/>
    <property type="evidence" value="ECO:0007669"/>
    <property type="project" value="InterPro"/>
</dbReference>
<dbReference type="GO" id="GO:0051539">
    <property type="term" value="F:4 iron, 4 sulfur cluster binding"/>
    <property type="evidence" value="ECO:0007669"/>
    <property type="project" value="UniProtKB-KW"/>
</dbReference>
<dbReference type="Proteomes" id="UP000886883">
    <property type="component" value="Unassembled WGS sequence"/>
</dbReference>
<dbReference type="PIRSF" id="PIRSF000368">
    <property type="entry name" value="NrdG"/>
    <property type="match status" value="1"/>
</dbReference>
<protein>
    <recommendedName>
        <fullName evidence="4 12">Anaerobic ribonucleoside-triphosphate reductase-activating protein</fullName>
        <ecNumber evidence="12">1.97.1.-</ecNumber>
    </recommendedName>
</protein>
<dbReference type="SUPFAM" id="SSF102114">
    <property type="entry name" value="Radical SAM enzymes"/>
    <property type="match status" value="1"/>
</dbReference>
<keyword evidence="5" id="KW-0004">4Fe-4S</keyword>
<evidence type="ECO:0000313" key="13">
    <source>
        <dbReference type="EMBL" id="HJB91812.1"/>
    </source>
</evidence>
<evidence type="ECO:0000256" key="6">
    <source>
        <dbReference type="ARBA" id="ARBA00022691"/>
    </source>
</evidence>
<gene>
    <name evidence="13" type="primary">nrdG</name>
    <name evidence="13" type="ORF">H9763_10185</name>
</gene>
<evidence type="ECO:0000256" key="9">
    <source>
        <dbReference type="ARBA" id="ARBA00023004"/>
    </source>
</evidence>
<keyword evidence="8 12" id="KW-0560">Oxidoreductase</keyword>
<evidence type="ECO:0000256" key="2">
    <source>
        <dbReference type="ARBA" id="ARBA00003852"/>
    </source>
</evidence>
<dbReference type="NCBIfam" id="TIGR02491">
    <property type="entry name" value="NrdG"/>
    <property type="match status" value="1"/>
</dbReference>
<evidence type="ECO:0000256" key="7">
    <source>
        <dbReference type="ARBA" id="ARBA00022723"/>
    </source>
</evidence>
<evidence type="ECO:0000256" key="8">
    <source>
        <dbReference type="ARBA" id="ARBA00023002"/>
    </source>
</evidence>
<dbReference type="InterPro" id="IPR013785">
    <property type="entry name" value="Aldolase_TIM"/>
</dbReference>
<dbReference type="SFLD" id="SFLDS00029">
    <property type="entry name" value="Radical_SAM"/>
    <property type="match status" value="1"/>
</dbReference>
<dbReference type="AlphaFoldDB" id="A0A9D2MTG4"/>
<dbReference type="PROSITE" id="PS01087">
    <property type="entry name" value="RADICAL_ACTIVATING"/>
    <property type="match status" value="1"/>
</dbReference>
<evidence type="ECO:0000256" key="3">
    <source>
        <dbReference type="ARBA" id="ARBA00009777"/>
    </source>
</evidence>
<keyword evidence="6" id="KW-0949">S-adenosyl-L-methionine</keyword>
<evidence type="ECO:0000256" key="11">
    <source>
        <dbReference type="ARBA" id="ARBA00047365"/>
    </source>
</evidence>
<dbReference type="InterPro" id="IPR058240">
    <property type="entry name" value="rSAM_sf"/>
</dbReference>
<dbReference type="SFLD" id="SFLDG01063">
    <property type="entry name" value="activating_enzymes__group_1"/>
    <property type="match status" value="1"/>
</dbReference>